<dbReference type="Pfam" id="PF00534">
    <property type="entry name" value="Glycos_transf_1"/>
    <property type="match status" value="1"/>
</dbReference>
<dbReference type="GO" id="GO:0005789">
    <property type="term" value="C:endoplasmic reticulum membrane"/>
    <property type="evidence" value="ECO:0007669"/>
    <property type="project" value="UniProtKB-SubCell"/>
</dbReference>
<gene>
    <name evidence="15" type="ORF">A3770_05p36660</name>
</gene>
<keyword evidence="16" id="KW-1185">Reference proteome</keyword>
<feature type="transmembrane region" description="Helical" evidence="12">
    <location>
        <begin position="15"/>
        <end position="38"/>
    </location>
</feature>
<dbReference type="AlphaFoldDB" id="A0A5B8MKJ1"/>
<dbReference type="GO" id="GO:0006487">
    <property type="term" value="P:protein N-linked glycosylation"/>
    <property type="evidence" value="ECO:0007669"/>
    <property type="project" value="TreeGrafter"/>
</dbReference>
<dbReference type="OrthoDB" id="2276068at2759"/>
<keyword evidence="5 12" id="KW-0328">Glycosyltransferase</keyword>
<dbReference type="GO" id="GO:0004377">
    <property type="term" value="F:GDP-Man:Man(3)GlcNAc(2)-PP-Dol alpha-1,2-mannosyltransferase activity"/>
    <property type="evidence" value="ECO:0007669"/>
    <property type="project" value="UniProtKB-UniRule"/>
</dbReference>
<evidence type="ECO:0000256" key="8">
    <source>
        <dbReference type="ARBA" id="ARBA00022824"/>
    </source>
</evidence>
<evidence type="ECO:0000256" key="11">
    <source>
        <dbReference type="ARBA" id="ARBA00045065"/>
    </source>
</evidence>
<evidence type="ECO:0000256" key="6">
    <source>
        <dbReference type="ARBA" id="ARBA00022679"/>
    </source>
</evidence>
<organism evidence="15 16">
    <name type="scientific">Chloropicon primus</name>
    <dbReference type="NCBI Taxonomy" id="1764295"/>
    <lineage>
        <taxon>Eukaryota</taxon>
        <taxon>Viridiplantae</taxon>
        <taxon>Chlorophyta</taxon>
        <taxon>Chloropicophyceae</taxon>
        <taxon>Chloropicales</taxon>
        <taxon>Chloropicaceae</taxon>
        <taxon>Chloropicon</taxon>
    </lineage>
</organism>
<evidence type="ECO:0000256" key="9">
    <source>
        <dbReference type="ARBA" id="ARBA00022989"/>
    </source>
</evidence>
<dbReference type="STRING" id="1764295.A0A5B8MKJ1"/>
<dbReference type="InterPro" id="IPR031814">
    <property type="entry name" value="ALG11_N"/>
</dbReference>
<evidence type="ECO:0000256" key="2">
    <source>
        <dbReference type="ARBA" id="ARBA00004922"/>
    </source>
</evidence>
<sequence>MRGGSTTTTSGGGGYSLWGMTGGLLLTATATALGAKAFDLTRATRVKRNTVGFFHPVANDGGGGERVLWCAMRAVMAARPKASVVLYTDLPAVAQDREVLSDGSEEFSVEGEEEEEEETFWSRYMRERAREKFGVILPSRLEVVELKTTSLLNPSMYPRLTLLLQSLTSTLVGGEALYKLTPQVYIDTCGVPFVLPLARLFGCRTACYVHYPVISTNMLQRVKQRKRMYNNASTGTASSYAKMVYYKLFALIYGCVGSFAQVCMTNSSWTRGHVQDIFWWKYWWQRRAAYIRPLRVFPPCNTESLTKIPLKSPKRNTKSPVILSIGQFRPEKDHRMQLEAYALALKRAEGSSKNLKVILQSKLVLVGGCRSDADRQRVEDLKARAKELGLGDDRVEFLLNVPYSTIRDLLSQAVVGIHTMVDEHFGIGIVEYMASGVIAVANNSGGPAADIITPLRDEKKGSLQATGYLASTTDEYASALVNALCISEKEREKMCLAARSSIARFSEASFDQSFVNALERLWT</sequence>
<comment type="subcellular location">
    <subcellularLocation>
        <location evidence="1">Endoplasmic reticulum membrane</location>
        <topology evidence="1">Single-pass membrane protein</topology>
    </subcellularLocation>
</comment>
<dbReference type="CDD" id="cd03806">
    <property type="entry name" value="GT4_ALG11-like"/>
    <property type="match status" value="1"/>
</dbReference>
<feature type="domain" description="ALG11 mannosyltransferase N-terminal" evidence="14">
    <location>
        <begin position="125"/>
        <end position="278"/>
    </location>
</feature>
<dbReference type="EC" id="2.4.1.131" evidence="3 12"/>
<dbReference type="Proteomes" id="UP000316726">
    <property type="component" value="Chromosome 5"/>
</dbReference>
<evidence type="ECO:0000256" key="12">
    <source>
        <dbReference type="RuleBase" id="RU367051"/>
    </source>
</evidence>
<name>A0A5B8MKJ1_9CHLO</name>
<comment type="function">
    <text evidence="12">GDP-Man:Man(3)GlcNAc(2)-PP-Dol alpha-1,2-mannosyltransferase that operates in the biosynthetic pathway of dolichol-linked oligosaccharides, the glycan precursors employed in protein asparagine (N)-glycosylation. The assembly of dolichol-linked oligosaccharides begins on the cytosolic side of the endoplasmic reticulum membrane and finishes in its lumen. The sequential addition of sugars to dolichol pyrophosphate produces dolichol-linked oligosaccharides containing fourteen sugars, including two GlcNAcs, nine mannoses and three glucoses. Once assembled, the oligosaccharide is transferred from the lipid to nascent proteins by oligosaccharyltransferases. Catalyzes, on the cytoplasmic face of the endoplasmic reticulum, the addition of the fourth and fifth mannose residues to the dolichol-linked oligosaccharide chain, to produce Man(5)GlcNAc(2)-PP-dolichol core oligosaccharide.</text>
</comment>
<keyword evidence="7 12" id="KW-0812">Transmembrane</keyword>
<keyword evidence="10 12" id="KW-0472">Membrane</keyword>
<dbReference type="SUPFAM" id="SSF53756">
    <property type="entry name" value="UDP-Glycosyltransferase/glycogen phosphorylase"/>
    <property type="match status" value="1"/>
</dbReference>
<feature type="domain" description="ALG11 mannosyltransferase N-terminal" evidence="14">
    <location>
        <begin position="49"/>
        <end position="110"/>
    </location>
</feature>
<comment type="pathway">
    <text evidence="2 12">Protein modification; protein glycosylation.</text>
</comment>
<evidence type="ECO:0000256" key="4">
    <source>
        <dbReference type="ARBA" id="ARBA00022018"/>
    </source>
</evidence>
<dbReference type="PANTHER" id="PTHR45919:SF1">
    <property type="entry name" value="GDP-MAN:MAN(3)GLCNAC(2)-PP-DOL ALPHA-1,2-MANNOSYLTRANSFERASE"/>
    <property type="match status" value="1"/>
</dbReference>
<proteinExistence type="inferred from homology"/>
<evidence type="ECO:0000256" key="10">
    <source>
        <dbReference type="ARBA" id="ARBA00023136"/>
    </source>
</evidence>
<reference evidence="15 16" key="1">
    <citation type="submission" date="2018-07" db="EMBL/GenBank/DDBJ databases">
        <title>The complete nuclear genome of the prasinophyte Chloropicon primus (CCMP1205).</title>
        <authorList>
            <person name="Pombert J.-F."/>
            <person name="Otis C."/>
            <person name="Turmel M."/>
            <person name="Lemieux C."/>
        </authorList>
    </citation>
    <scope>NUCLEOTIDE SEQUENCE [LARGE SCALE GENOMIC DNA]</scope>
    <source>
        <strain evidence="15 16">CCMP1205</strain>
    </source>
</reference>
<comment type="catalytic activity">
    <reaction evidence="11 12">
        <text>an alpha-D-Man-(1-&gt;3)-[alpha-D-Man-(1-&gt;6)]-beta-D-Man-(1-&gt;4)-beta-D-GlcNAc-(1-&gt;4)-alpha-D-GlcNAc-diphospho-di-trans,poly-cis-dolichol + 2 GDP-alpha-D-mannose = an alpha-D-Man-(1-&gt;2)-alpha-D-Man-(1-&gt;2)-alpha-D-Man-(1-&gt;3)-[alpha-D-Man-(1-&gt;6)]-beta-D-Man-(1-&gt;4)-beta-D-GlcNAc-(1-&gt;4)-alpha-D-GlcNAc-diphospho-di-trans,poly-cis-dolichol + 2 GDP + 2 H(+)</text>
        <dbReference type="Rhea" id="RHEA:29523"/>
        <dbReference type="Rhea" id="RHEA-COMP:19515"/>
        <dbReference type="Rhea" id="RHEA-COMP:19516"/>
        <dbReference type="ChEBI" id="CHEBI:15378"/>
        <dbReference type="ChEBI" id="CHEBI:57527"/>
        <dbReference type="ChEBI" id="CHEBI:58189"/>
        <dbReference type="ChEBI" id="CHEBI:132511"/>
        <dbReference type="ChEBI" id="CHEBI:132515"/>
        <dbReference type="EC" id="2.4.1.131"/>
    </reaction>
    <physiologicalReaction direction="left-to-right" evidence="11 12">
        <dbReference type="Rhea" id="RHEA:29524"/>
    </physiologicalReaction>
</comment>
<keyword evidence="9 12" id="KW-1133">Transmembrane helix</keyword>
<evidence type="ECO:0000313" key="15">
    <source>
        <dbReference type="EMBL" id="QDZ21148.1"/>
    </source>
</evidence>
<keyword evidence="6 12" id="KW-0808">Transferase</keyword>
<evidence type="ECO:0000256" key="3">
    <source>
        <dbReference type="ARBA" id="ARBA00012645"/>
    </source>
</evidence>
<dbReference type="EMBL" id="CP031038">
    <property type="protein sequence ID" value="QDZ21148.1"/>
    <property type="molecule type" value="Genomic_DNA"/>
</dbReference>
<evidence type="ECO:0000313" key="16">
    <source>
        <dbReference type="Proteomes" id="UP000316726"/>
    </source>
</evidence>
<dbReference type="InterPro" id="IPR001296">
    <property type="entry name" value="Glyco_trans_1"/>
</dbReference>
<accession>A0A5B8MKJ1</accession>
<keyword evidence="8 12" id="KW-0256">Endoplasmic reticulum</keyword>
<protein>
    <recommendedName>
        <fullName evidence="4 12">GDP-Man:Man(3)GlcNAc(2)-PP-Dol alpha-1,2-mannosyltransferase</fullName>
        <ecNumber evidence="3 12">2.4.1.131</ecNumber>
    </recommendedName>
</protein>
<evidence type="ECO:0000256" key="7">
    <source>
        <dbReference type="ARBA" id="ARBA00022692"/>
    </source>
</evidence>
<feature type="domain" description="Glycosyl transferase family 1" evidence="13">
    <location>
        <begin position="312"/>
        <end position="498"/>
    </location>
</feature>
<evidence type="ECO:0000259" key="13">
    <source>
        <dbReference type="Pfam" id="PF00534"/>
    </source>
</evidence>
<dbReference type="Gene3D" id="3.40.50.2000">
    <property type="entry name" value="Glycogen Phosphorylase B"/>
    <property type="match status" value="1"/>
</dbReference>
<evidence type="ECO:0000256" key="5">
    <source>
        <dbReference type="ARBA" id="ARBA00022676"/>
    </source>
</evidence>
<dbReference type="PANTHER" id="PTHR45919">
    <property type="entry name" value="GDP-MAN:MAN(3)GLCNAC(2)-PP-DOL ALPHA-1,2-MANNOSYLTRANSFERASE"/>
    <property type="match status" value="1"/>
</dbReference>
<comment type="similarity">
    <text evidence="12">Belongs to the glycosyltransferase group 1 family. Glycosyltransferase 4 subfamily.</text>
</comment>
<dbReference type="UniPathway" id="UPA00378"/>
<dbReference type="InterPro" id="IPR038013">
    <property type="entry name" value="ALG11"/>
</dbReference>
<evidence type="ECO:0000259" key="14">
    <source>
        <dbReference type="Pfam" id="PF15924"/>
    </source>
</evidence>
<evidence type="ECO:0000256" key="1">
    <source>
        <dbReference type="ARBA" id="ARBA00004389"/>
    </source>
</evidence>
<dbReference type="Pfam" id="PF15924">
    <property type="entry name" value="ALG11_N"/>
    <property type="match status" value="2"/>
</dbReference>